<dbReference type="EC" id="2.7.1.82" evidence="3"/>
<evidence type="ECO:0000313" key="5">
    <source>
        <dbReference type="Proteomes" id="UP001165085"/>
    </source>
</evidence>
<dbReference type="PANTHER" id="PTHR22603">
    <property type="entry name" value="CHOLINE/ETHANOALAMINE KINASE"/>
    <property type="match status" value="1"/>
</dbReference>
<evidence type="ECO:0000256" key="3">
    <source>
        <dbReference type="ARBA" id="ARBA00038874"/>
    </source>
</evidence>
<evidence type="ECO:0000256" key="1">
    <source>
        <dbReference type="ARBA" id="ARBA00037883"/>
    </source>
</evidence>
<dbReference type="InterPro" id="IPR011009">
    <property type="entry name" value="Kinase-like_dom_sf"/>
</dbReference>
<dbReference type="Gene3D" id="3.30.200.20">
    <property type="entry name" value="Phosphorylase Kinase, domain 1"/>
    <property type="match status" value="1"/>
</dbReference>
<protein>
    <recommendedName>
        <fullName evidence="3">ethanolamine kinase</fullName>
        <ecNumber evidence="3">2.7.1.82</ecNumber>
    </recommendedName>
</protein>
<dbReference type="OrthoDB" id="10267235at2759"/>
<proteinExistence type="inferred from homology"/>
<dbReference type="PANTHER" id="PTHR22603:SF66">
    <property type="entry name" value="ETHANOLAMINE KINASE"/>
    <property type="match status" value="1"/>
</dbReference>
<accession>A0A9W7AK22</accession>
<dbReference type="Proteomes" id="UP001165085">
    <property type="component" value="Unassembled WGS sequence"/>
</dbReference>
<dbReference type="GO" id="GO:0004305">
    <property type="term" value="F:ethanolamine kinase activity"/>
    <property type="evidence" value="ECO:0007669"/>
    <property type="project" value="UniProtKB-EC"/>
</dbReference>
<dbReference type="SUPFAM" id="SSF56112">
    <property type="entry name" value="Protein kinase-like (PK-like)"/>
    <property type="match status" value="1"/>
</dbReference>
<dbReference type="GO" id="GO:0005737">
    <property type="term" value="C:cytoplasm"/>
    <property type="evidence" value="ECO:0007669"/>
    <property type="project" value="TreeGrafter"/>
</dbReference>
<comment type="pathway">
    <text evidence="1">Phospholipid metabolism; phosphatidylethanolamine biosynthesis; phosphatidylethanolamine from ethanolamine: step 1/3.</text>
</comment>
<dbReference type="EMBL" id="BRXY01000135">
    <property type="protein sequence ID" value="GMH69774.1"/>
    <property type="molecule type" value="Genomic_DNA"/>
</dbReference>
<comment type="caution">
    <text evidence="4">The sequence shown here is derived from an EMBL/GenBank/DDBJ whole genome shotgun (WGS) entry which is preliminary data.</text>
</comment>
<dbReference type="Gene3D" id="3.90.1200.10">
    <property type="match status" value="1"/>
</dbReference>
<reference evidence="5" key="1">
    <citation type="journal article" date="2023" name="Commun. Biol.">
        <title>Genome analysis of Parmales, the sister group of diatoms, reveals the evolutionary specialization of diatoms from phago-mixotrophs to photoautotrophs.</title>
        <authorList>
            <person name="Ban H."/>
            <person name="Sato S."/>
            <person name="Yoshikawa S."/>
            <person name="Yamada K."/>
            <person name="Nakamura Y."/>
            <person name="Ichinomiya M."/>
            <person name="Sato N."/>
            <person name="Blanc-Mathieu R."/>
            <person name="Endo H."/>
            <person name="Kuwata A."/>
            <person name="Ogata H."/>
        </authorList>
    </citation>
    <scope>NUCLEOTIDE SEQUENCE [LARGE SCALE GENOMIC DNA]</scope>
    <source>
        <strain evidence="5">NIES 3701</strain>
    </source>
</reference>
<dbReference type="GO" id="GO:0006646">
    <property type="term" value="P:phosphatidylethanolamine biosynthetic process"/>
    <property type="evidence" value="ECO:0007669"/>
    <property type="project" value="TreeGrafter"/>
</dbReference>
<comment type="similarity">
    <text evidence="2">Belongs to the choline/ethanolamine kinase family.</text>
</comment>
<gene>
    <name evidence="4" type="ORF">TrST_g4686</name>
</gene>
<name>A0A9W7AK22_9STRA</name>
<keyword evidence="5" id="KW-1185">Reference proteome</keyword>
<dbReference type="AlphaFoldDB" id="A0A9W7AK22"/>
<evidence type="ECO:0000256" key="2">
    <source>
        <dbReference type="ARBA" id="ARBA00038211"/>
    </source>
</evidence>
<sequence>MPSRPRSTSIYVNNPTDILPLTVPKWDVAVSSAALKNNSRIFDTIREIVTTLCPDITITDVDDLEITQLGGGLTNVLYLVKGHEGKGVVNCLVRVNGSEESDILVDRQIENRVSSYLSKMSLAPIYFGRFQNGRVEEFYTGSSPLSPSKMHPGDSQLSSPAECNSYCWRILESMSKMHLLEIPEGVAKTDGEATIWDQTDEWMRLAEEIYGKNGGKVEEGMGEGVYDKLKERWGIIKEHLAAEPKTPAEAFARATVFCHMDCQSLNILTLPSPDSSSGEAYDPHAIKLIDFEYSCFNPRAVDLGNTFCEICECNDLKPDWDKEYPQGEEATWIVERYVDFQKPGMREEMGEGWDEFIEGVRIEIDKHSLLSHYGWCFWSIIQDDVSHIDYDYMLYAKIRWGGSCWMWDRVMKDVA</sequence>
<organism evidence="4 5">
    <name type="scientific">Triparma strigata</name>
    <dbReference type="NCBI Taxonomy" id="1606541"/>
    <lineage>
        <taxon>Eukaryota</taxon>
        <taxon>Sar</taxon>
        <taxon>Stramenopiles</taxon>
        <taxon>Ochrophyta</taxon>
        <taxon>Bolidophyceae</taxon>
        <taxon>Parmales</taxon>
        <taxon>Triparmaceae</taxon>
        <taxon>Triparma</taxon>
    </lineage>
</organism>
<evidence type="ECO:0000313" key="4">
    <source>
        <dbReference type="EMBL" id="GMH69774.1"/>
    </source>
</evidence>
<dbReference type="Pfam" id="PF01633">
    <property type="entry name" value="Choline_kinase"/>
    <property type="match status" value="1"/>
</dbReference>